<keyword evidence="2" id="KW-1185">Reference proteome</keyword>
<dbReference type="AlphaFoldDB" id="A0A557SR89"/>
<evidence type="ECO:0000313" key="2">
    <source>
        <dbReference type="Proteomes" id="UP000315289"/>
    </source>
</evidence>
<reference evidence="1 2" key="1">
    <citation type="journal article" date="2019" name="Front. Microbiol.">
        <title>Ammonia Oxidation by the Arctic Terrestrial Thaumarchaeote Candidatus Nitrosocosmicus arcticus Is Stimulated by Increasing Temperatures.</title>
        <authorList>
            <person name="Alves R.J.E."/>
            <person name="Kerou M."/>
            <person name="Zappe A."/>
            <person name="Bittner R."/>
            <person name="Abby S.S."/>
            <person name="Schmidt H.A."/>
            <person name="Pfeifer K."/>
            <person name="Schleper C."/>
        </authorList>
    </citation>
    <scope>NUCLEOTIDE SEQUENCE [LARGE SCALE GENOMIC DNA]</scope>
    <source>
        <strain evidence="1 2">Kfb</strain>
    </source>
</reference>
<sequence>MNCSLVVPDFKKFEAYNRTVLTKLLRNQNLMEKNKYLTISHYFLL</sequence>
<dbReference type="Proteomes" id="UP000315289">
    <property type="component" value="Unassembled WGS sequence"/>
</dbReference>
<comment type="caution">
    <text evidence="1">The sequence shown here is derived from an EMBL/GenBank/DDBJ whole genome shotgun (WGS) entry which is preliminary data.</text>
</comment>
<organism evidence="1 2">
    <name type="scientific">Candidatus Nitrosocosmicus arcticus</name>
    <dbReference type="NCBI Taxonomy" id="2035267"/>
    <lineage>
        <taxon>Archaea</taxon>
        <taxon>Nitrososphaerota</taxon>
        <taxon>Nitrososphaeria</taxon>
        <taxon>Nitrososphaerales</taxon>
        <taxon>Nitrososphaeraceae</taxon>
        <taxon>Candidatus Nitrosocosmicus</taxon>
    </lineage>
</organism>
<proteinExistence type="predicted"/>
<protein>
    <submittedName>
        <fullName evidence="1">Uncharacterized protein</fullName>
    </submittedName>
</protein>
<name>A0A557SR89_9ARCH</name>
<evidence type="ECO:0000313" key="1">
    <source>
        <dbReference type="EMBL" id="TVP39119.1"/>
    </source>
</evidence>
<dbReference type="EMBL" id="VOAH01000020">
    <property type="protein sequence ID" value="TVP39119.1"/>
    <property type="molecule type" value="Genomic_DNA"/>
</dbReference>
<accession>A0A557SR89</accession>
<gene>
    <name evidence="1" type="ORF">NARC_200008</name>
</gene>